<dbReference type="InterPro" id="IPR009100">
    <property type="entry name" value="AcylCoA_DH/oxidase_NM_dom_sf"/>
</dbReference>
<dbReference type="Gene3D" id="1.10.540.10">
    <property type="entry name" value="Acyl-CoA dehydrogenase/oxidase, N-terminal domain"/>
    <property type="match status" value="1"/>
</dbReference>
<dbReference type="GO" id="GO:0005737">
    <property type="term" value="C:cytoplasm"/>
    <property type="evidence" value="ECO:0007669"/>
    <property type="project" value="TreeGrafter"/>
</dbReference>
<dbReference type="InterPro" id="IPR046373">
    <property type="entry name" value="Acyl-CoA_Oxase/DH_mid-dom_sf"/>
</dbReference>
<evidence type="ECO:0000259" key="12">
    <source>
        <dbReference type="Pfam" id="PF02771"/>
    </source>
</evidence>
<sequence>MLPLFPSPWQSEEHQLLADAAARFYSERWVPHQAEWRAAGCMPRSTWREAGAQGFLCAAMPEAYGGGGGDFGHEVVLALEQSKANISGFGGGLHSIIVAPYILHHGSEAQKQRWLPRMATGELIGAIAMTEPGAGSDLQGVRTHARRVGDHYLLSGSKTFITNGQNANLIVVVCKTDPSQGAKGVSLLVVEVEDAQGNLLPGFKRGRNLEKIGMHAQDTSELFFDEVRVPVDNLLGGEQGKEGQGFFQLMQELPQERLLIAVQAVGGMERGLTEALKYTKERRAFGKSVWEFQNTRFKLAEVQAQLLAARATVDAAILAHMKGELDAARAALLKAWTTDLACQLLDECLQLHGGYGYMLEYPVAELWADARVARIYGGTNEIMKELASRSM</sequence>
<dbReference type="InterPro" id="IPR006089">
    <property type="entry name" value="Acyl-CoA_DH_CS"/>
</dbReference>
<reference evidence="13 14" key="1">
    <citation type="submission" date="2020-08" db="EMBL/GenBank/DDBJ databases">
        <title>Genomic Encyclopedia of Type Strains, Phase IV (KMG-IV): sequencing the most valuable type-strain genomes for metagenomic binning, comparative biology and taxonomic classification.</title>
        <authorList>
            <person name="Goeker M."/>
        </authorList>
    </citation>
    <scope>NUCLEOTIDE SEQUENCE [LARGE SCALE GENOMIC DNA]</scope>
    <source>
        <strain evidence="13 14">DSM 23958</strain>
    </source>
</reference>
<evidence type="ECO:0000256" key="2">
    <source>
        <dbReference type="ARBA" id="ARBA00005102"/>
    </source>
</evidence>
<dbReference type="PANTHER" id="PTHR48083:SF20">
    <property type="entry name" value="LONG-CHAIN SPECIFIC ACYL-COA DEHYDROGENASE, MITOCHONDRIAL"/>
    <property type="match status" value="1"/>
</dbReference>
<dbReference type="Gene3D" id="2.40.110.10">
    <property type="entry name" value="Butyryl-CoA Dehydrogenase, subunit A, domain 2"/>
    <property type="match status" value="1"/>
</dbReference>
<comment type="caution">
    <text evidence="13">The sequence shown here is derived from an EMBL/GenBank/DDBJ whole genome shotgun (WGS) entry which is preliminary data.</text>
</comment>
<dbReference type="RefSeq" id="WP_138856571.1">
    <property type="nucleotide sequence ID" value="NZ_CP040709.1"/>
</dbReference>
<dbReference type="Gene3D" id="1.20.140.10">
    <property type="entry name" value="Butyryl-CoA Dehydrogenase, subunit A, domain 3"/>
    <property type="match status" value="1"/>
</dbReference>
<organism evidence="13 14">
    <name type="scientific">Inhella inkyongensis</name>
    <dbReference type="NCBI Taxonomy" id="392593"/>
    <lineage>
        <taxon>Bacteria</taxon>
        <taxon>Pseudomonadati</taxon>
        <taxon>Pseudomonadota</taxon>
        <taxon>Betaproteobacteria</taxon>
        <taxon>Burkholderiales</taxon>
        <taxon>Sphaerotilaceae</taxon>
        <taxon>Inhella</taxon>
    </lineage>
</organism>
<dbReference type="SUPFAM" id="SSF56645">
    <property type="entry name" value="Acyl-CoA dehydrogenase NM domain-like"/>
    <property type="match status" value="1"/>
</dbReference>
<dbReference type="InterPro" id="IPR009075">
    <property type="entry name" value="AcylCo_DH/oxidase_C"/>
</dbReference>
<keyword evidence="5" id="KW-0274">FAD</keyword>
<dbReference type="GO" id="GO:0003995">
    <property type="term" value="F:acyl-CoA dehydrogenase activity"/>
    <property type="evidence" value="ECO:0007669"/>
    <property type="project" value="InterPro"/>
</dbReference>
<dbReference type="InterPro" id="IPR036250">
    <property type="entry name" value="AcylCo_DH-like_C"/>
</dbReference>
<name>A0A840SAU3_9BURK</name>
<keyword evidence="6 13" id="KW-0560">Oxidoreductase</keyword>
<accession>A0A840SAU3</accession>
<dbReference type="Pfam" id="PF00441">
    <property type="entry name" value="Acyl-CoA_dh_1"/>
    <property type="match status" value="1"/>
</dbReference>
<keyword evidence="4" id="KW-0285">Flavoprotein</keyword>
<dbReference type="FunFam" id="1.20.140.10:FF:000001">
    <property type="entry name" value="Acyl-CoA dehydrogenase"/>
    <property type="match status" value="1"/>
</dbReference>
<dbReference type="InterPro" id="IPR013786">
    <property type="entry name" value="AcylCoA_DH/ox_N"/>
</dbReference>
<comment type="function">
    <text evidence="7">Catalyzes the dehydrogenation at the alpha-beta position of ACP-bound acyl chains. This results in the introduction of a double bond in the lipidic chain, which is further transferred to the epsilon-amino group of lysine residue in the mycobactin core by MbtK.</text>
</comment>
<evidence type="ECO:0000256" key="9">
    <source>
        <dbReference type="ARBA" id="ARBA00042660"/>
    </source>
</evidence>
<comment type="cofactor">
    <cofactor evidence="1">
        <name>FAD</name>
        <dbReference type="ChEBI" id="CHEBI:57692"/>
    </cofactor>
</comment>
<dbReference type="EMBL" id="JACHHO010000004">
    <property type="protein sequence ID" value="MBB5205499.1"/>
    <property type="molecule type" value="Genomic_DNA"/>
</dbReference>
<evidence type="ECO:0000256" key="8">
    <source>
        <dbReference type="ARBA" id="ARBA00040394"/>
    </source>
</evidence>
<dbReference type="FunFam" id="2.40.110.10:FF:000002">
    <property type="entry name" value="Acyl-CoA dehydrogenase fadE12"/>
    <property type="match status" value="1"/>
</dbReference>
<keyword evidence="14" id="KW-1185">Reference proteome</keyword>
<protein>
    <recommendedName>
        <fullName evidence="8">Acyl-[acyl-carrier-protein] dehydrogenase MbtN</fullName>
    </recommendedName>
    <alternativeName>
        <fullName evidence="9">Mycobactin synthase protein N</fullName>
    </alternativeName>
</protein>
<evidence type="ECO:0000313" key="14">
    <source>
        <dbReference type="Proteomes" id="UP000554837"/>
    </source>
</evidence>
<dbReference type="Pfam" id="PF02771">
    <property type="entry name" value="Acyl-CoA_dh_N"/>
    <property type="match status" value="1"/>
</dbReference>
<proteinExistence type="inferred from homology"/>
<dbReference type="InterPro" id="IPR050741">
    <property type="entry name" value="Acyl-CoA_dehydrogenase"/>
</dbReference>
<dbReference type="OrthoDB" id="9770681at2"/>
<evidence type="ECO:0000259" key="11">
    <source>
        <dbReference type="Pfam" id="PF02770"/>
    </source>
</evidence>
<feature type="domain" description="Acyl-CoA dehydrogenase/oxidase N-terminal" evidence="12">
    <location>
        <begin position="11"/>
        <end position="122"/>
    </location>
</feature>
<dbReference type="Pfam" id="PF02770">
    <property type="entry name" value="Acyl-CoA_dh_M"/>
    <property type="match status" value="1"/>
</dbReference>
<comment type="pathway">
    <text evidence="2">Siderophore biosynthesis; mycobactin biosynthesis.</text>
</comment>
<dbReference type="AlphaFoldDB" id="A0A840SAU3"/>
<comment type="similarity">
    <text evidence="3">Belongs to the acyl-CoA dehydrogenase family.</text>
</comment>
<evidence type="ECO:0000256" key="7">
    <source>
        <dbReference type="ARBA" id="ARBA00037085"/>
    </source>
</evidence>
<dbReference type="InterPro" id="IPR006091">
    <property type="entry name" value="Acyl-CoA_Oxase/DH_mid-dom"/>
</dbReference>
<evidence type="ECO:0000256" key="3">
    <source>
        <dbReference type="ARBA" id="ARBA00009347"/>
    </source>
</evidence>
<evidence type="ECO:0000256" key="4">
    <source>
        <dbReference type="ARBA" id="ARBA00022630"/>
    </source>
</evidence>
<dbReference type="SUPFAM" id="SSF47203">
    <property type="entry name" value="Acyl-CoA dehydrogenase C-terminal domain-like"/>
    <property type="match status" value="1"/>
</dbReference>
<dbReference type="InterPro" id="IPR037069">
    <property type="entry name" value="AcylCoA_DH/ox_N_sf"/>
</dbReference>
<dbReference type="PROSITE" id="PS00072">
    <property type="entry name" value="ACYL_COA_DH_1"/>
    <property type="match status" value="1"/>
</dbReference>
<dbReference type="Proteomes" id="UP000554837">
    <property type="component" value="Unassembled WGS sequence"/>
</dbReference>
<dbReference type="GO" id="GO:0050660">
    <property type="term" value="F:flavin adenine dinucleotide binding"/>
    <property type="evidence" value="ECO:0007669"/>
    <property type="project" value="InterPro"/>
</dbReference>
<evidence type="ECO:0000256" key="5">
    <source>
        <dbReference type="ARBA" id="ARBA00022827"/>
    </source>
</evidence>
<evidence type="ECO:0000259" key="10">
    <source>
        <dbReference type="Pfam" id="PF00441"/>
    </source>
</evidence>
<evidence type="ECO:0000256" key="6">
    <source>
        <dbReference type="ARBA" id="ARBA00023002"/>
    </source>
</evidence>
<evidence type="ECO:0000313" key="13">
    <source>
        <dbReference type="EMBL" id="MBB5205499.1"/>
    </source>
</evidence>
<feature type="domain" description="Acyl-CoA dehydrogenase/oxidase C-terminal" evidence="10">
    <location>
        <begin position="243"/>
        <end position="390"/>
    </location>
</feature>
<dbReference type="PANTHER" id="PTHR48083">
    <property type="entry name" value="MEDIUM-CHAIN SPECIFIC ACYL-COA DEHYDROGENASE, MITOCHONDRIAL-RELATED"/>
    <property type="match status" value="1"/>
</dbReference>
<gene>
    <name evidence="13" type="ORF">HNQ51_002818</name>
</gene>
<evidence type="ECO:0000256" key="1">
    <source>
        <dbReference type="ARBA" id="ARBA00001974"/>
    </source>
</evidence>
<dbReference type="GO" id="GO:0033539">
    <property type="term" value="P:fatty acid beta-oxidation using acyl-CoA dehydrogenase"/>
    <property type="evidence" value="ECO:0007669"/>
    <property type="project" value="TreeGrafter"/>
</dbReference>
<feature type="domain" description="Acyl-CoA oxidase/dehydrogenase middle" evidence="11">
    <location>
        <begin position="126"/>
        <end position="227"/>
    </location>
</feature>